<feature type="domain" description="Bacterial bifunctional deaminase-reductase C-terminal" evidence="1">
    <location>
        <begin position="2"/>
        <end position="175"/>
    </location>
</feature>
<dbReference type="GO" id="GO:0009231">
    <property type="term" value="P:riboflavin biosynthetic process"/>
    <property type="evidence" value="ECO:0007669"/>
    <property type="project" value="InterPro"/>
</dbReference>
<dbReference type="PANTHER" id="PTHR38011:SF2">
    <property type="entry name" value="BIFUNCTIONAL DEAMINASE-REDUCTASE DOMAIN PROTEIN"/>
    <property type="match status" value="1"/>
</dbReference>
<dbReference type="Proteomes" id="UP001164653">
    <property type="component" value="Chromosome"/>
</dbReference>
<evidence type="ECO:0000313" key="3">
    <source>
        <dbReference type="Proteomes" id="UP001164653"/>
    </source>
</evidence>
<dbReference type="SUPFAM" id="SSF53597">
    <property type="entry name" value="Dihydrofolate reductase-like"/>
    <property type="match status" value="1"/>
</dbReference>
<dbReference type="EMBL" id="CP112998">
    <property type="protein sequence ID" value="WAC13078.1"/>
    <property type="molecule type" value="Genomic_DNA"/>
</dbReference>
<dbReference type="InterPro" id="IPR050765">
    <property type="entry name" value="Riboflavin_Biosynth_HTPR"/>
</dbReference>
<dbReference type="AlphaFoldDB" id="A0A9E8ND26"/>
<dbReference type="InterPro" id="IPR002734">
    <property type="entry name" value="RibDG_C"/>
</dbReference>
<proteinExistence type="predicted"/>
<dbReference type="InterPro" id="IPR024072">
    <property type="entry name" value="DHFR-like_dom_sf"/>
</dbReference>
<dbReference type="RefSeq" id="WP_244823969.1">
    <property type="nucleotide sequence ID" value="NZ_CP112998.1"/>
</dbReference>
<gene>
    <name evidence="2" type="ORF">ON006_03755</name>
</gene>
<dbReference type="Pfam" id="PF01872">
    <property type="entry name" value="RibD_C"/>
    <property type="match status" value="1"/>
</dbReference>
<evidence type="ECO:0000259" key="1">
    <source>
        <dbReference type="Pfam" id="PF01872"/>
    </source>
</evidence>
<evidence type="ECO:0000313" key="2">
    <source>
        <dbReference type="EMBL" id="WAC13078.1"/>
    </source>
</evidence>
<protein>
    <submittedName>
        <fullName evidence="2">Dihydrofolate reductase family protein</fullName>
    </submittedName>
</protein>
<dbReference type="KEGG" id="dpf:ON006_03755"/>
<dbReference type="Gene3D" id="3.40.430.10">
    <property type="entry name" value="Dihydrofolate Reductase, subunit A"/>
    <property type="match status" value="1"/>
</dbReference>
<dbReference type="GO" id="GO:0008703">
    <property type="term" value="F:5-amino-6-(5-phosphoribosylamino)uracil reductase activity"/>
    <property type="evidence" value="ECO:0007669"/>
    <property type="project" value="InterPro"/>
</dbReference>
<keyword evidence="3" id="KW-1185">Reference proteome</keyword>
<dbReference type="PANTHER" id="PTHR38011">
    <property type="entry name" value="DIHYDROFOLATE REDUCTASE FAMILY PROTEIN (AFU_ORTHOLOGUE AFUA_8G06820)"/>
    <property type="match status" value="1"/>
</dbReference>
<reference evidence="2" key="1">
    <citation type="submission" date="2022-11" db="EMBL/GenBank/DDBJ databases">
        <title>Dyadobacter pollutisoli sp. nov., isolated from plastic dumped soil.</title>
        <authorList>
            <person name="Kim J.M."/>
            <person name="Kim K.R."/>
            <person name="Lee J.K."/>
            <person name="Hao L."/>
            <person name="Jeon C.O."/>
        </authorList>
    </citation>
    <scope>NUCLEOTIDE SEQUENCE</scope>
    <source>
        <strain evidence="2">U1</strain>
    </source>
</reference>
<accession>A0A9E8ND26</accession>
<name>A0A9E8ND26_9BACT</name>
<sequence>MRKLIATEWISLDGVFDASTMNVWFNPYHSDSRAAAIQETISDCDAMLYGRITYEMLYPYWSGFQNNEMGVAEKLNQVKKYLYSQSTQAPGWENTEVLRGDLVSEITSIKNQSGDNILVQGSGKLLNTLLKAGLIDEMRLMVQPHLAGSGQKLFDQDLNIGMQLDEIRRLEKGVTVLVYRPLTQLAVNA</sequence>
<organism evidence="2 3">
    <name type="scientific">Dyadobacter pollutisoli</name>
    <dbReference type="NCBI Taxonomy" id="2910158"/>
    <lineage>
        <taxon>Bacteria</taxon>
        <taxon>Pseudomonadati</taxon>
        <taxon>Bacteroidota</taxon>
        <taxon>Cytophagia</taxon>
        <taxon>Cytophagales</taxon>
        <taxon>Spirosomataceae</taxon>
        <taxon>Dyadobacter</taxon>
    </lineage>
</organism>